<dbReference type="Proteomes" id="UP000637578">
    <property type="component" value="Unassembled WGS sequence"/>
</dbReference>
<protein>
    <submittedName>
        <fullName evidence="3">Uncharacterized protein</fullName>
    </submittedName>
</protein>
<feature type="region of interest" description="Disordered" evidence="1">
    <location>
        <begin position="110"/>
        <end position="140"/>
    </location>
</feature>
<reference evidence="3" key="1">
    <citation type="journal article" date="2014" name="Int. J. Syst. Evol. Microbiol.">
        <title>Complete genome sequence of Corynebacterium casei LMG S-19264T (=DSM 44701T), isolated from a smear-ripened cheese.</title>
        <authorList>
            <consortium name="US DOE Joint Genome Institute (JGI-PGF)"/>
            <person name="Walter F."/>
            <person name="Albersmeier A."/>
            <person name="Kalinowski J."/>
            <person name="Ruckert C."/>
        </authorList>
    </citation>
    <scope>NUCLEOTIDE SEQUENCE</scope>
    <source>
        <strain evidence="3">CGMCC 4.5737</strain>
    </source>
</reference>
<feature type="transmembrane region" description="Helical" evidence="2">
    <location>
        <begin position="88"/>
        <end position="106"/>
    </location>
</feature>
<keyword evidence="4" id="KW-1185">Reference proteome</keyword>
<keyword evidence="2" id="KW-1133">Transmembrane helix</keyword>
<proteinExistence type="predicted"/>
<keyword evidence="2" id="KW-0472">Membrane</keyword>
<dbReference type="AlphaFoldDB" id="A0A8J3CIH2"/>
<accession>A0A8J3CIH2</accession>
<name>A0A8J3CIH2_9PSEU</name>
<evidence type="ECO:0000256" key="2">
    <source>
        <dbReference type="SAM" id="Phobius"/>
    </source>
</evidence>
<feature type="transmembrane region" description="Helical" evidence="2">
    <location>
        <begin position="12"/>
        <end position="31"/>
    </location>
</feature>
<evidence type="ECO:0000256" key="1">
    <source>
        <dbReference type="SAM" id="MobiDB-lite"/>
    </source>
</evidence>
<dbReference type="EMBL" id="BMMK01000055">
    <property type="protein sequence ID" value="GGM82182.1"/>
    <property type="molecule type" value="Genomic_DNA"/>
</dbReference>
<organism evidence="3 4">
    <name type="scientific">Longimycelium tulufanense</name>
    <dbReference type="NCBI Taxonomy" id="907463"/>
    <lineage>
        <taxon>Bacteria</taxon>
        <taxon>Bacillati</taxon>
        <taxon>Actinomycetota</taxon>
        <taxon>Actinomycetes</taxon>
        <taxon>Pseudonocardiales</taxon>
        <taxon>Pseudonocardiaceae</taxon>
        <taxon>Longimycelium</taxon>
    </lineage>
</organism>
<evidence type="ECO:0000313" key="3">
    <source>
        <dbReference type="EMBL" id="GGM82182.1"/>
    </source>
</evidence>
<evidence type="ECO:0000313" key="4">
    <source>
        <dbReference type="Proteomes" id="UP000637578"/>
    </source>
</evidence>
<gene>
    <name evidence="3" type="ORF">GCM10012275_61050</name>
</gene>
<comment type="caution">
    <text evidence="3">The sequence shown here is derived from an EMBL/GenBank/DDBJ whole genome shotgun (WGS) entry which is preliminary data.</text>
</comment>
<feature type="transmembrane region" description="Helical" evidence="2">
    <location>
        <begin position="38"/>
        <end position="68"/>
    </location>
</feature>
<reference evidence="3" key="2">
    <citation type="submission" date="2020-09" db="EMBL/GenBank/DDBJ databases">
        <authorList>
            <person name="Sun Q."/>
            <person name="Zhou Y."/>
        </authorList>
    </citation>
    <scope>NUCLEOTIDE SEQUENCE</scope>
    <source>
        <strain evidence="3">CGMCC 4.5737</strain>
    </source>
</reference>
<keyword evidence="2" id="KW-0812">Transmembrane</keyword>
<sequence length="140" mass="14159">MLPRLRALDGSALGFGTGLLATTLVVLLGATRFPTVGLVLVLAVVLGVAAVTTVPGATLVAAQCWGLYAGFLLGRAGEIVWDERGGWAAAVLFAAALLASVVGRMLSRPQEVSAPGPRVDPVSDAAPVSDRAAGPSRVRS</sequence>